<dbReference type="Proteomes" id="UP000242427">
    <property type="component" value="Unassembled WGS sequence"/>
</dbReference>
<dbReference type="OrthoDB" id="8871309at2"/>
<accession>A0A9X7JIL2</accession>
<feature type="signal peptide" evidence="1">
    <location>
        <begin position="1"/>
        <end position="20"/>
    </location>
</feature>
<feature type="chain" id="PRO_5040913414" evidence="1">
    <location>
        <begin position="21"/>
        <end position="242"/>
    </location>
</feature>
<dbReference type="InterPro" id="IPR029058">
    <property type="entry name" value="AB_hydrolase_fold"/>
</dbReference>
<dbReference type="Pfam" id="PF01674">
    <property type="entry name" value="Lipase_2"/>
    <property type="match status" value="1"/>
</dbReference>
<dbReference type="EMBL" id="PXWG01000211">
    <property type="protein sequence ID" value="PSJ24313.1"/>
    <property type="molecule type" value="Genomic_DNA"/>
</dbReference>
<evidence type="ECO:0000256" key="1">
    <source>
        <dbReference type="SAM" id="SignalP"/>
    </source>
</evidence>
<gene>
    <name evidence="2" type="ORF">B7P34_34130</name>
</gene>
<proteinExistence type="predicted"/>
<evidence type="ECO:0000313" key="2">
    <source>
        <dbReference type="EMBL" id="PSJ24313.1"/>
    </source>
</evidence>
<dbReference type="Gene3D" id="3.40.50.1820">
    <property type="entry name" value="alpha/beta hydrolase"/>
    <property type="match status" value="1"/>
</dbReference>
<dbReference type="GO" id="GO:0016042">
    <property type="term" value="P:lipid catabolic process"/>
    <property type="evidence" value="ECO:0007669"/>
    <property type="project" value="InterPro"/>
</dbReference>
<name>A0A9X7JIL2_9ACTN</name>
<comment type="caution">
    <text evidence="2">The sequence shown here is derived from an EMBL/GenBank/DDBJ whole genome shotgun (WGS) entry which is preliminary data.</text>
</comment>
<organism evidence="2 3">
    <name type="scientific">Streptosporangium nondiastaticum</name>
    <dbReference type="NCBI Taxonomy" id="35764"/>
    <lineage>
        <taxon>Bacteria</taxon>
        <taxon>Bacillati</taxon>
        <taxon>Actinomycetota</taxon>
        <taxon>Actinomycetes</taxon>
        <taxon>Streptosporangiales</taxon>
        <taxon>Streptosporangiaceae</taxon>
        <taxon>Streptosporangium</taxon>
    </lineage>
</organism>
<dbReference type="GO" id="GO:0016298">
    <property type="term" value="F:lipase activity"/>
    <property type="evidence" value="ECO:0007669"/>
    <property type="project" value="TreeGrafter"/>
</dbReference>
<sequence>MRRLISALALAAAVAATVTAGPAASAEAAPAPASAGAVRAPAGSASARTPVVFVHGYLSDGVTWDPAVAAFLAAGYRPGDLFTYSYDFFGSNKTSAQGLAAFVAKVKADTGADKVDIVNHSMGGLVSLWYAKELGGAADIKHMASLAAPHHGTYIAGLCAVLSVSCQEMSPGSDFLKRLASGDETPGAVDYRTWYSPCDGVINPFTSTPLKGAVNTLVPCETHLGFLTDVGLLTQVASAFKG</sequence>
<dbReference type="InterPro" id="IPR002918">
    <property type="entry name" value="Lipase_EstA/Esterase_EstB"/>
</dbReference>
<reference evidence="2 3" key="1">
    <citation type="submission" date="2018-03" db="EMBL/GenBank/DDBJ databases">
        <title>Chitinolytic properties of Streptosporangium nondiastaticum TBG75A20.</title>
        <authorList>
            <person name="Gayathri V."/>
            <person name="Shiburaj S."/>
        </authorList>
    </citation>
    <scope>NUCLEOTIDE SEQUENCE [LARGE SCALE GENOMIC DNA]</scope>
    <source>
        <strain evidence="2 3">TBG75A20</strain>
    </source>
</reference>
<dbReference type="RefSeq" id="WP_106682034.1">
    <property type="nucleotide sequence ID" value="NZ_PXWG01000211.1"/>
</dbReference>
<dbReference type="SUPFAM" id="SSF53474">
    <property type="entry name" value="alpha/beta-Hydrolases"/>
    <property type="match status" value="1"/>
</dbReference>
<keyword evidence="1" id="KW-0732">Signal</keyword>
<evidence type="ECO:0000313" key="3">
    <source>
        <dbReference type="Proteomes" id="UP000242427"/>
    </source>
</evidence>
<dbReference type="PANTHER" id="PTHR32015:SF1">
    <property type="entry name" value="LIPASE"/>
    <property type="match status" value="1"/>
</dbReference>
<dbReference type="PANTHER" id="PTHR32015">
    <property type="entry name" value="FASTING INDUCED LIPASE"/>
    <property type="match status" value="1"/>
</dbReference>
<dbReference type="AlphaFoldDB" id="A0A9X7JIL2"/>
<keyword evidence="3" id="KW-1185">Reference proteome</keyword>
<protein>
    <submittedName>
        <fullName evidence="2">Lipase</fullName>
    </submittedName>
</protein>